<feature type="region of interest" description="Disordered" evidence="1">
    <location>
        <begin position="549"/>
        <end position="616"/>
    </location>
</feature>
<dbReference type="EMBL" id="JBBBZM010000034">
    <property type="protein sequence ID" value="KAL0637432.1"/>
    <property type="molecule type" value="Genomic_DNA"/>
</dbReference>
<feature type="compositionally biased region" description="Pro residues" evidence="1">
    <location>
        <begin position="103"/>
        <end position="114"/>
    </location>
</feature>
<dbReference type="Pfam" id="PF02204">
    <property type="entry name" value="VPS9"/>
    <property type="match status" value="1"/>
</dbReference>
<keyword evidence="4" id="KW-1185">Reference proteome</keyword>
<comment type="caution">
    <text evidence="3">The sequence shown here is derived from an EMBL/GenBank/DDBJ whole genome shotgun (WGS) entry which is preliminary data.</text>
</comment>
<feature type="region of interest" description="Disordered" evidence="1">
    <location>
        <begin position="630"/>
        <end position="704"/>
    </location>
</feature>
<feature type="compositionally biased region" description="Low complexity" evidence="1">
    <location>
        <begin position="634"/>
        <end position="654"/>
    </location>
</feature>
<dbReference type="SMART" id="SM00167">
    <property type="entry name" value="VPS9"/>
    <property type="match status" value="1"/>
</dbReference>
<dbReference type="InterPro" id="IPR041545">
    <property type="entry name" value="DUF5601"/>
</dbReference>
<sequence length="779" mass="84523">MESNSVDLKLENNDLLSSDTGDLISTPVLGSSGDNTVEMPSPQAATLSISPDAVPSSLAPEDLAELEYRPPTPMKDDTITRDSLPPVTMTTPVTPALLQTLPLPQPPPAPPPKDVPPKDRVYLDPAPKTPGPSRSSSVSPTRGKDRKFPRDPCSGSSSEDDEPGDNTKSEIHNIFEQSNEQSTASLPSSLNPPSVRHPVRTSSLSSISGIGLDTAVLPHTPSAVSANSPHPASPHISGGSAFVPSPARDTVSQASATMHQPPPPDEDLPFDFHRFLSQLRHRSADPVAKFLKSFLGEFAKKQWMVHEQVKIVQDFLNFIYGKMENCEVWRDVGEVEMDNAREGMEKLVMNRLYTQTFSPAIPPPSTGGSRRNNRRSDDRFPGRRGQHQEDVERDDILAQKVRIYGWIREEHLDIGDTVTGDGGRRFLGLAVDEMIKMGSYRAPRDKVICVLNCCKVIFGLLRHSNSDESADKFVPLLIYVVLRANPENLVSNVQYILRFRNPDKLNGEAGYYLSSLMGAIQFIESLDRSSLTITDEEFEKNVEAAVAAIAERPSPPPLPPRRLDTNTEIVSEKSRGGPSITPRSSMDKEGRFSTSSRESNESSGGESEEKAAGAGLLRTIQRPLTSIGRIFSDGESSSAPVAAGSGSAPTPGLGNTSPRTGDSLLTAVGGRGQNGGRRRPAGGSSSLTAEEAAARQASAEVDEARRIQRREHESVVEILKAMFPGLDKEVIGDVVSMKEGRSVSSLSYSLALRLVPFRFVSKSFISLRRGRLRKIFGGV</sequence>
<feature type="domain" description="VPS9" evidence="2">
    <location>
        <begin position="391"/>
        <end position="532"/>
    </location>
</feature>
<feature type="compositionally biased region" description="Low complexity" evidence="1">
    <location>
        <begin position="681"/>
        <end position="699"/>
    </location>
</feature>
<name>A0ABR3GND4_9PEZI</name>
<dbReference type="InterPro" id="IPR009060">
    <property type="entry name" value="UBA-like_sf"/>
</dbReference>
<evidence type="ECO:0000313" key="4">
    <source>
        <dbReference type="Proteomes" id="UP001447188"/>
    </source>
</evidence>
<dbReference type="SUPFAM" id="SSF46934">
    <property type="entry name" value="UBA-like"/>
    <property type="match status" value="1"/>
</dbReference>
<proteinExistence type="predicted"/>
<feature type="compositionally biased region" description="Low complexity" evidence="1">
    <location>
        <begin position="85"/>
        <end position="102"/>
    </location>
</feature>
<dbReference type="Gene3D" id="1.10.246.120">
    <property type="match status" value="1"/>
</dbReference>
<organism evidence="3 4">
    <name type="scientific">Discina gigas</name>
    <dbReference type="NCBI Taxonomy" id="1032678"/>
    <lineage>
        <taxon>Eukaryota</taxon>
        <taxon>Fungi</taxon>
        <taxon>Dikarya</taxon>
        <taxon>Ascomycota</taxon>
        <taxon>Pezizomycotina</taxon>
        <taxon>Pezizomycetes</taxon>
        <taxon>Pezizales</taxon>
        <taxon>Discinaceae</taxon>
        <taxon>Discina</taxon>
    </lineage>
</organism>
<dbReference type="Gene3D" id="1.20.1050.80">
    <property type="entry name" value="VPS9 domain"/>
    <property type="match status" value="1"/>
</dbReference>
<accession>A0ABR3GND4</accession>
<feature type="compositionally biased region" description="Basic and acidic residues" evidence="1">
    <location>
        <begin position="374"/>
        <end position="391"/>
    </location>
</feature>
<feature type="region of interest" description="Disordered" evidence="1">
    <location>
        <begin position="356"/>
        <end position="391"/>
    </location>
</feature>
<dbReference type="Pfam" id="PF18151">
    <property type="entry name" value="DUF5601"/>
    <property type="match status" value="1"/>
</dbReference>
<dbReference type="PANTHER" id="PTHR23101:SF25">
    <property type="entry name" value="GTPASE-ACTIVATING PROTEIN AND VPS9 DOMAIN-CONTAINING PROTEIN 1"/>
    <property type="match status" value="1"/>
</dbReference>
<dbReference type="Proteomes" id="UP001447188">
    <property type="component" value="Unassembled WGS sequence"/>
</dbReference>
<reference evidence="3 4" key="1">
    <citation type="submission" date="2024-02" db="EMBL/GenBank/DDBJ databases">
        <title>Discinaceae phylogenomics.</title>
        <authorList>
            <person name="Dirks A.C."/>
            <person name="James T.Y."/>
        </authorList>
    </citation>
    <scope>NUCLEOTIDE SEQUENCE [LARGE SCALE GENOMIC DNA]</scope>
    <source>
        <strain evidence="3 4">ACD0624</strain>
    </source>
</reference>
<protein>
    <recommendedName>
        <fullName evidence="2">VPS9 domain-containing protein</fullName>
    </recommendedName>
</protein>
<dbReference type="Gene3D" id="1.10.8.10">
    <property type="entry name" value="DNA helicase RuvA subunit, C-terminal domain"/>
    <property type="match status" value="1"/>
</dbReference>
<gene>
    <name evidence="3" type="ORF">Q9L58_003487</name>
</gene>
<evidence type="ECO:0000256" key="1">
    <source>
        <dbReference type="SAM" id="MobiDB-lite"/>
    </source>
</evidence>
<dbReference type="PROSITE" id="PS51205">
    <property type="entry name" value="VPS9"/>
    <property type="match status" value="1"/>
</dbReference>
<dbReference type="InterPro" id="IPR003123">
    <property type="entry name" value="VPS9"/>
</dbReference>
<feature type="region of interest" description="Disordered" evidence="1">
    <location>
        <begin position="1"/>
        <end position="202"/>
    </location>
</feature>
<evidence type="ECO:0000259" key="2">
    <source>
        <dbReference type="PROSITE" id="PS51205"/>
    </source>
</evidence>
<dbReference type="InterPro" id="IPR045046">
    <property type="entry name" value="Vps9-like"/>
</dbReference>
<feature type="compositionally biased region" description="Polar residues" evidence="1">
    <location>
        <begin position="175"/>
        <end position="192"/>
    </location>
</feature>
<dbReference type="SUPFAM" id="SSF109993">
    <property type="entry name" value="VPS9 domain"/>
    <property type="match status" value="1"/>
</dbReference>
<dbReference type="PANTHER" id="PTHR23101">
    <property type="entry name" value="RAB GDP/GTP EXCHANGE FACTOR"/>
    <property type="match status" value="1"/>
</dbReference>
<dbReference type="InterPro" id="IPR037191">
    <property type="entry name" value="VPS9_dom_sf"/>
</dbReference>
<feature type="compositionally biased region" description="Basic and acidic residues" evidence="1">
    <location>
        <begin position="561"/>
        <end position="575"/>
    </location>
</feature>
<evidence type="ECO:0000313" key="3">
    <source>
        <dbReference type="EMBL" id="KAL0637432.1"/>
    </source>
</evidence>
<feature type="region of interest" description="Disordered" evidence="1">
    <location>
        <begin position="221"/>
        <end position="266"/>
    </location>
</feature>
<feature type="compositionally biased region" description="Low complexity" evidence="1">
    <location>
        <begin position="593"/>
        <end position="605"/>
    </location>
</feature>